<sequence length="82" mass="9457">MGKREEEERLKYLEFVQVATIHVLMCLARLYDYAKDSYGPLKPSVETVKGIVKGTIKTVVGPVYDKFHDVPIKLLKFVDRKD</sequence>
<organism evidence="1 2">
    <name type="scientific">Camellia lanceoleosa</name>
    <dbReference type="NCBI Taxonomy" id="1840588"/>
    <lineage>
        <taxon>Eukaryota</taxon>
        <taxon>Viridiplantae</taxon>
        <taxon>Streptophyta</taxon>
        <taxon>Embryophyta</taxon>
        <taxon>Tracheophyta</taxon>
        <taxon>Spermatophyta</taxon>
        <taxon>Magnoliopsida</taxon>
        <taxon>eudicotyledons</taxon>
        <taxon>Gunneridae</taxon>
        <taxon>Pentapetalae</taxon>
        <taxon>asterids</taxon>
        <taxon>Ericales</taxon>
        <taxon>Theaceae</taxon>
        <taxon>Camellia</taxon>
    </lineage>
</organism>
<accession>A0ACC0GLS8</accession>
<keyword evidence="2" id="KW-1185">Reference proteome</keyword>
<dbReference type="EMBL" id="CM045765">
    <property type="protein sequence ID" value="KAI8002030.1"/>
    <property type="molecule type" value="Genomic_DNA"/>
</dbReference>
<evidence type="ECO:0000313" key="1">
    <source>
        <dbReference type="EMBL" id="KAI8002030.1"/>
    </source>
</evidence>
<evidence type="ECO:0000313" key="2">
    <source>
        <dbReference type="Proteomes" id="UP001060215"/>
    </source>
</evidence>
<reference evidence="1 2" key="1">
    <citation type="journal article" date="2022" name="Plant J.">
        <title>Chromosome-level genome of Camellia lanceoleosa provides a valuable resource for understanding genome evolution and self-incompatibility.</title>
        <authorList>
            <person name="Gong W."/>
            <person name="Xiao S."/>
            <person name="Wang L."/>
            <person name="Liao Z."/>
            <person name="Chang Y."/>
            <person name="Mo W."/>
            <person name="Hu G."/>
            <person name="Li W."/>
            <person name="Zhao G."/>
            <person name="Zhu H."/>
            <person name="Hu X."/>
            <person name="Ji K."/>
            <person name="Xiang X."/>
            <person name="Song Q."/>
            <person name="Yuan D."/>
            <person name="Jin S."/>
            <person name="Zhang L."/>
        </authorList>
    </citation>
    <scope>NUCLEOTIDE SEQUENCE [LARGE SCALE GENOMIC DNA]</scope>
    <source>
        <strain evidence="1">SQ_2022a</strain>
    </source>
</reference>
<dbReference type="Proteomes" id="UP001060215">
    <property type="component" value="Chromosome 8"/>
</dbReference>
<proteinExistence type="predicted"/>
<name>A0ACC0GLS8_9ERIC</name>
<gene>
    <name evidence="1" type="ORF">LOK49_LG09G00309</name>
</gene>
<protein>
    <submittedName>
        <fullName evidence="1">Stress-related protein</fullName>
    </submittedName>
</protein>
<comment type="caution">
    <text evidence="1">The sequence shown here is derived from an EMBL/GenBank/DDBJ whole genome shotgun (WGS) entry which is preliminary data.</text>
</comment>